<dbReference type="Gene3D" id="3.30.70.2660">
    <property type="match status" value="1"/>
</dbReference>
<evidence type="ECO:0000256" key="2">
    <source>
        <dbReference type="SAM" id="MobiDB-lite"/>
    </source>
</evidence>
<evidence type="ECO:0000313" key="3">
    <source>
        <dbReference type="EMBL" id="SDP96509.1"/>
    </source>
</evidence>
<dbReference type="OrthoDB" id="3189549at2"/>
<accession>A0A1H0X0Z3</accession>
<evidence type="ECO:0000256" key="1">
    <source>
        <dbReference type="ARBA" id="ARBA00023118"/>
    </source>
</evidence>
<proteinExistence type="predicted"/>
<keyword evidence="1" id="KW-0051">Antiviral defense</keyword>
<name>A0A1H0X0Z3_9ACTN</name>
<keyword evidence="4" id="KW-1185">Reference proteome</keyword>
<dbReference type="NCBIfam" id="TIGR01868">
    <property type="entry name" value="casD_Cas5e"/>
    <property type="match status" value="1"/>
</dbReference>
<dbReference type="InterPro" id="IPR021124">
    <property type="entry name" value="CRISPR-assoc_prot_Cas5"/>
</dbReference>
<protein>
    <submittedName>
        <fullName evidence="3">CRISPR system Cascade subunit CasD</fullName>
    </submittedName>
</protein>
<organism evidence="3 4">
    <name type="scientific">Actinopolyspora xinjiangensis</name>
    <dbReference type="NCBI Taxonomy" id="405564"/>
    <lineage>
        <taxon>Bacteria</taxon>
        <taxon>Bacillati</taxon>
        <taxon>Actinomycetota</taxon>
        <taxon>Actinomycetes</taxon>
        <taxon>Actinopolysporales</taxon>
        <taxon>Actinopolysporaceae</taxon>
        <taxon>Actinopolyspora</taxon>
    </lineage>
</organism>
<dbReference type="NCBIfam" id="TIGR02593">
    <property type="entry name" value="CRISPR_cas5"/>
    <property type="match status" value="1"/>
</dbReference>
<sequence length="250" mass="27667">MTGLLLRLGGPLQSWGTHSTWTERDTHPYPTRSGLIGLIAAAGGHSRTMDPDRFSPLRFLVRIDRPGTHLVDFHTVGGGRPPKQTVPTAKGGYRQEGTGTLVSNRHHLSDAVFTVAVTSSDGTMLTETEQALRRPYWAGYLGRRACPPDTPFLITAVDDPHIWLHQRLPLARPTPYEESVTVEFVAEHPPDEPTGWTDNVADDPRDFTPDHRSYRSRPAYRYRRVLPAGLCGGYGTDYLDALSTALEEAA</sequence>
<evidence type="ECO:0000313" key="4">
    <source>
        <dbReference type="Proteomes" id="UP000199497"/>
    </source>
</evidence>
<reference evidence="4" key="1">
    <citation type="submission" date="2016-10" db="EMBL/GenBank/DDBJ databases">
        <authorList>
            <person name="Varghese N."/>
            <person name="Submissions S."/>
        </authorList>
    </citation>
    <scope>NUCLEOTIDE SEQUENCE [LARGE SCALE GENOMIC DNA]</scope>
    <source>
        <strain evidence="4">DSM 46732</strain>
    </source>
</reference>
<feature type="compositionally biased region" description="Basic and acidic residues" evidence="2">
    <location>
        <begin position="202"/>
        <end position="212"/>
    </location>
</feature>
<dbReference type="AlphaFoldDB" id="A0A1H0X0Z3"/>
<feature type="region of interest" description="Disordered" evidence="2">
    <location>
        <begin position="188"/>
        <end position="212"/>
    </location>
</feature>
<dbReference type="EMBL" id="FNJR01000020">
    <property type="protein sequence ID" value="SDP96509.1"/>
    <property type="molecule type" value="Genomic_DNA"/>
</dbReference>
<gene>
    <name evidence="3" type="ORF">SAMN04487905_12051</name>
</gene>
<dbReference type="CDD" id="cd09756">
    <property type="entry name" value="Cas5_I-E"/>
    <property type="match status" value="1"/>
</dbReference>
<dbReference type="GO" id="GO:0003723">
    <property type="term" value="F:RNA binding"/>
    <property type="evidence" value="ECO:0007669"/>
    <property type="project" value="InterPro"/>
</dbReference>
<dbReference type="STRING" id="405564.SAMN04487905_12051"/>
<dbReference type="RefSeq" id="WP_092604597.1">
    <property type="nucleotide sequence ID" value="NZ_FNJR01000020.1"/>
</dbReference>
<dbReference type="GO" id="GO:0051607">
    <property type="term" value="P:defense response to virus"/>
    <property type="evidence" value="ECO:0007669"/>
    <property type="project" value="UniProtKB-KW"/>
</dbReference>
<dbReference type="Proteomes" id="UP000199497">
    <property type="component" value="Unassembled WGS sequence"/>
</dbReference>
<dbReference type="InterPro" id="IPR013422">
    <property type="entry name" value="CRISPR-assoc_prot_Cas5_N"/>
</dbReference>
<dbReference type="Pfam" id="PF09704">
    <property type="entry name" value="Cas_Cas5d"/>
    <property type="match status" value="1"/>
</dbReference>
<dbReference type="GO" id="GO:0043571">
    <property type="term" value="P:maintenance of CRISPR repeat elements"/>
    <property type="evidence" value="ECO:0007669"/>
    <property type="project" value="InterPro"/>
</dbReference>
<dbReference type="InterPro" id="IPR010147">
    <property type="entry name" value="CRISPR-assoc_prot_CasD"/>
</dbReference>